<keyword evidence="1" id="KW-1185">Reference proteome</keyword>
<protein>
    <submittedName>
        <fullName evidence="2">Ovule protein</fullName>
    </submittedName>
</protein>
<evidence type="ECO:0000313" key="2">
    <source>
        <dbReference type="WBParaSite" id="Hba_02056"/>
    </source>
</evidence>
<dbReference type="Proteomes" id="UP000095283">
    <property type="component" value="Unplaced"/>
</dbReference>
<dbReference type="AlphaFoldDB" id="A0A1I7WBH6"/>
<reference evidence="2" key="1">
    <citation type="submission" date="2016-11" db="UniProtKB">
        <authorList>
            <consortium name="WormBaseParasite"/>
        </authorList>
    </citation>
    <scope>IDENTIFICATION</scope>
</reference>
<evidence type="ECO:0000313" key="1">
    <source>
        <dbReference type="Proteomes" id="UP000095283"/>
    </source>
</evidence>
<organism evidence="1 2">
    <name type="scientific">Heterorhabditis bacteriophora</name>
    <name type="common">Entomopathogenic nematode worm</name>
    <dbReference type="NCBI Taxonomy" id="37862"/>
    <lineage>
        <taxon>Eukaryota</taxon>
        <taxon>Metazoa</taxon>
        <taxon>Ecdysozoa</taxon>
        <taxon>Nematoda</taxon>
        <taxon>Chromadorea</taxon>
        <taxon>Rhabditida</taxon>
        <taxon>Rhabditina</taxon>
        <taxon>Rhabditomorpha</taxon>
        <taxon>Strongyloidea</taxon>
        <taxon>Heterorhabditidae</taxon>
        <taxon>Heterorhabditis</taxon>
    </lineage>
</organism>
<name>A0A1I7WBH6_HETBA</name>
<accession>A0A1I7WBH6</accession>
<sequence>MSCRQDRWCSSKFSKIVTIINKSLEAFYLYCYNCYLLINLLGRYNVQSNEEWRRAWNISCENTSRHIDSQFKPSTC</sequence>
<proteinExistence type="predicted"/>
<dbReference type="WBParaSite" id="Hba_02056">
    <property type="protein sequence ID" value="Hba_02056"/>
    <property type="gene ID" value="Hba_02056"/>
</dbReference>